<sequence precursor="true">MLANLIQLRHGNQKSAARVPRSLACLLLTLASIGSATAQPADTSKPIADLPASEDPDRPQRPPTPEESESPTIKGVIAAFDAPKGATRLSPDARLWIDKPNRRVIVDGYVAVREGLLEMFACPAGTKEHESAVAVLARSQYVHAALLAVGATPGRPVQFQPKFSPPTGDRIAIWVLWRDKEGKRHRAKAQEWICKTGTKEQLNTDFVFAGSQWWTDPRSGRDFYSADDGDLVCVSNFASATLDVPIESSKDAEYLEFSACTENIPPRGTPIRMVMIPVSPALNAKPADKDNAADAKPADKPADKPAADAKLDADLDSLGPKDSPATQPTTPDAGSDS</sequence>
<feature type="region of interest" description="Disordered" evidence="1">
    <location>
        <begin position="38"/>
        <end position="74"/>
    </location>
</feature>
<proteinExistence type="predicted"/>
<dbReference type="KEGG" id="ruv:EC9_52090"/>
<reference evidence="3 4" key="1">
    <citation type="submission" date="2019-02" db="EMBL/GenBank/DDBJ databases">
        <title>Deep-cultivation of Planctomycetes and their phenomic and genomic characterization uncovers novel biology.</title>
        <authorList>
            <person name="Wiegand S."/>
            <person name="Jogler M."/>
            <person name="Boedeker C."/>
            <person name="Pinto D."/>
            <person name="Vollmers J."/>
            <person name="Rivas-Marin E."/>
            <person name="Kohn T."/>
            <person name="Peeters S.H."/>
            <person name="Heuer A."/>
            <person name="Rast P."/>
            <person name="Oberbeckmann S."/>
            <person name="Bunk B."/>
            <person name="Jeske O."/>
            <person name="Meyerdierks A."/>
            <person name="Storesund J.E."/>
            <person name="Kallscheuer N."/>
            <person name="Luecker S."/>
            <person name="Lage O.M."/>
            <person name="Pohl T."/>
            <person name="Merkel B.J."/>
            <person name="Hornburger P."/>
            <person name="Mueller R.-W."/>
            <person name="Bruemmer F."/>
            <person name="Labrenz M."/>
            <person name="Spormann A.M."/>
            <person name="Op den Camp H."/>
            <person name="Overmann J."/>
            <person name="Amann R."/>
            <person name="Jetten M.S.M."/>
            <person name="Mascher T."/>
            <person name="Medema M.H."/>
            <person name="Devos D.P."/>
            <person name="Kaster A.-K."/>
            <person name="Ovreas L."/>
            <person name="Rohde M."/>
            <person name="Galperin M.Y."/>
            <person name="Jogler C."/>
        </authorList>
    </citation>
    <scope>NUCLEOTIDE SEQUENCE [LARGE SCALE GENOMIC DNA]</scope>
    <source>
        <strain evidence="3 4">EC9</strain>
    </source>
</reference>
<gene>
    <name evidence="3" type="ORF">EC9_52090</name>
</gene>
<evidence type="ECO:0000256" key="1">
    <source>
        <dbReference type="SAM" id="MobiDB-lite"/>
    </source>
</evidence>
<evidence type="ECO:0000313" key="3">
    <source>
        <dbReference type="EMBL" id="QDS90990.1"/>
    </source>
</evidence>
<dbReference type="OrthoDB" id="247135at2"/>
<dbReference type="InterPro" id="IPR047750">
    <property type="entry name" value="YdjY-like"/>
</dbReference>
<dbReference type="RefSeq" id="WP_145348702.1">
    <property type="nucleotide sequence ID" value="NZ_CP036261.1"/>
</dbReference>
<dbReference type="NCBIfam" id="NF040466">
    <property type="entry name" value="ydjY_domain"/>
    <property type="match status" value="1"/>
</dbReference>
<feature type="region of interest" description="Disordered" evidence="1">
    <location>
        <begin position="284"/>
        <end position="337"/>
    </location>
</feature>
<protein>
    <submittedName>
        <fullName evidence="3">Uncharacterized protein</fullName>
    </submittedName>
</protein>
<evidence type="ECO:0000313" key="4">
    <source>
        <dbReference type="Proteomes" id="UP000319557"/>
    </source>
</evidence>
<accession>A0A517M7Y7</accession>
<keyword evidence="2" id="KW-0732">Signal</keyword>
<evidence type="ECO:0000256" key="2">
    <source>
        <dbReference type="SAM" id="SignalP"/>
    </source>
</evidence>
<feature type="chain" id="PRO_5021713642" evidence="2">
    <location>
        <begin position="39"/>
        <end position="337"/>
    </location>
</feature>
<name>A0A517M7Y7_9BACT</name>
<dbReference type="Proteomes" id="UP000319557">
    <property type="component" value="Chromosome"/>
</dbReference>
<dbReference type="AlphaFoldDB" id="A0A517M7Y7"/>
<feature type="signal peptide" evidence="2">
    <location>
        <begin position="1"/>
        <end position="38"/>
    </location>
</feature>
<dbReference type="EMBL" id="CP036261">
    <property type="protein sequence ID" value="QDS90990.1"/>
    <property type="molecule type" value="Genomic_DNA"/>
</dbReference>
<keyword evidence="4" id="KW-1185">Reference proteome</keyword>
<organism evidence="3 4">
    <name type="scientific">Rosistilla ulvae</name>
    <dbReference type="NCBI Taxonomy" id="1930277"/>
    <lineage>
        <taxon>Bacteria</taxon>
        <taxon>Pseudomonadati</taxon>
        <taxon>Planctomycetota</taxon>
        <taxon>Planctomycetia</taxon>
        <taxon>Pirellulales</taxon>
        <taxon>Pirellulaceae</taxon>
        <taxon>Rosistilla</taxon>
    </lineage>
</organism>
<feature type="compositionally biased region" description="Polar residues" evidence="1">
    <location>
        <begin position="324"/>
        <end position="337"/>
    </location>
</feature>
<feature type="compositionally biased region" description="Basic and acidic residues" evidence="1">
    <location>
        <begin position="286"/>
        <end position="313"/>
    </location>
</feature>